<dbReference type="AlphaFoldDB" id="A0A512NL38"/>
<dbReference type="Pfam" id="PF14415">
    <property type="entry name" value="DUF4424"/>
    <property type="match status" value="1"/>
</dbReference>
<dbReference type="EMBL" id="BKAJ01000136">
    <property type="protein sequence ID" value="GEP59667.1"/>
    <property type="molecule type" value="Genomic_DNA"/>
</dbReference>
<keyword evidence="4" id="KW-1185">Reference proteome</keyword>
<evidence type="ECO:0000313" key="4">
    <source>
        <dbReference type="Proteomes" id="UP000321058"/>
    </source>
</evidence>
<reference evidence="3 4" key="1">
    <citation type="submission" date="2019-07" db="EMBL/GenBank/DDBJ databases">
        <title>Whole genome shotgun sequence of Reyranella soli NBRC 108950.</title>
        <authorList>
            <person name="Hosoyama A."/>
            <person name="Uohara A."/>
            <person name="Ohji S."/>
            <person name="Ichikawa N."/>
        </authorList>
    </citation>
    <scope>NUCLEOTIDE SEQUENCE [LARGE SCALE GENOMIC DNA]</scope>
    <source>
        <strain evidence="3 4">NBRC 108950</strain>
    </source>
</reference>
<name>A0A512NL38_9HYPH</name>
<feature type="domain" description="DUF4424" evidence="2">
    <location>
        <begin position="21"/>
        <end position="351"/>
    </location>
</feature>
<dbReference type="InterPro" id="IPR025538">
    <property type="entry name" value="DUF4424"/>
</dbReference>
<accession>A0A512NL38</accession>
<feature type="chain" id="PRO_5021718066" description="DUF4424 domain-containing protein" evidence="1">
    <location>
        <begin position="22"/>
        <end position="355"/>
    </location>
</feature>
<gene>
    <name evidence="3" type="ORF">RSO01_68330</name>
</gene>
<comment type="caution">
    <text evidence="3">The sequence shown here is derived from an EMBL/GenBank/DDBJ whole genome shotgun (WGS) entry which is preliminary data.</text>
</comment>
<organism evidence="3 4">
    <name type="scientific">Reyranella soli</name>
    <dbReference type="NCBI Taxonomy" id="1230389"/>
    <lineage>
        <taxon>Bacteria</taxon>
        <taxon>Pseudomonadati</taxon>
        <taxon>Pseudomonadota</taxon>
        <taxon>Alphaproteobacteria</taxon>
        <taxon>Hyphomicrobiales</taxon>
        <taxon>Reyranellaceae</taxon>
        <taxon>Reyranella</taxon>
    </lineage>
</organism>
<dbReference type="RefSeq" id="WP_170303561.1">
    <property type="nucleotide sequence ID" value="NZ_BKAJ01000136.1"/>
</dbReference>
<protein>
    <recommendedName>
        <fullName evidence="2">DUF4424 domain-containing protein</fullName>
    </recommendedName>
</protein>
<proteinExistence type="predicted"/>
<dbReference type="Gene3D" id="2.60.40.3680">
    <property type="match status" value="1"/>
</dbReference>
<evidence type="ECO:0000259" key="2">
    <source>
        <dbReference type="Pfam" id="PF14415"/>
    </source>
</evidence>
<evidence type="ECO:0000256" key="1">
    <source>
        <dbReference type="SAM" id="SignalP"/>
    </source>
</evidence>
<dbReference type="Proteomes" id="UP000321058">
    <property type="component" value="Unassembled WGS sequence"/>
</dbReference>
<keyword evidence="1" id="KW-0732">Signal</keyword>
<feature type="signal peptide" evidence="1">
    <location>
        <begin position="1"/>
        <end position="21"/>
    </location>
</feature>
<evidence type="ECO:0000313" key="3">
    <source>
        <dbReference type="EMBL" id="GEP59667.1"/>
    </source>
</evidence>
<sequence>MRRYLLAGLIVGAALSGQATANDSASELAAGGIVLVKNDNIAMQREDLTLSPAEVRVRYEMRNDSGKPVTLRVAFPMPEIPAWTPDGFHTATNPRPIMLPDREVRSPNFIGFHVWADGRELTPEVEIRAILPDGRDIAAGLQEIGGLALVLRSGLYALPDDPQLDAETRRRLRALGAIEELPDRAYRLPWTTRITFHWMQTFAPGVTIVEHSYRPILGFGYVGFSQRDGSLFAGPDENAASVFCIDAAGRQTLRSLGERARAQRLAKGEPEFSDLLGYTLYVLQTARNWRGPIGTFHLTVKGDPIPASHWTSGGPTVAMYFCSPAPLTQTAPLLTEGEVRNFVPTSDLRILLVRE</sequence>